<keyword evidence="7" id="KW-1185">Reference proteome</keyword>
<proteinExistence type="predicted"/>
<comment type="catalytic activity">
    <reaction evidence="1">
        <text>S-ubiquitinyl-[E2 ubiquitin-conjugating enzyme]-L-cysteine + [acceptor protein]-L-lysine = [E2 ubiquitin-conjugating enzyme]-L-cysteine + N(6)-ubiquitinyl-[acceptor protein]-L-lysine.</text>
        <dbReference type="EC" id="2.3.2.27"/>
    </reaction>
</comment>
<evidence type="ECO:0000256" key="5">
    <source>
        <dbReference type="ARBA" id="ARBA00023163"/>
    </source>
</evidence>
<keyword evidence="5" id="KW-0804">Transcription</keyword>
<evidence type="ECO:0000313" key="7">
    <source>
        <dbReference type="Proteomes" id="UP001345013"/>
    </source>
</evidence>
<evidence type="ECO:0000256" key="4">
    <source>
        <dbReference type="ARBA" id="ARBA00023015"/>
    </source>
</evidence>
<comment type="caution">
    <text evidence="6">The sequence shown here is derived from an EMBL/GenBank/DDBJ whole genome shotgun (WGS) entry which is preliminary data.</text>
</comment>
<name>A0ABR0KEC6_9EURO</name>
<keyword evidence="3" id="KW-0808">Transferase</keyword>
<dbReference type="Proteomes" id="UP001345013">
    <property type="component" value="Unassembled WGS sequence"/>
</dbReference>
<sequence length="127" mass="14883">MYVGSNRYSKYRNIGPALLSEEGHMITKAKKWIRRELAVFDFLNPSSPDFGRRERRATNAEYLLEYIVAILKSIDLKGSAGQADELLKNYLGRENARLFLHELESWLRSPFERLKEWDQATQYAEPK</sequence>
<dbReference type="EMBL" id="JAVRRG010000036">
    <property type="protein sequence ID" value="KAK5094151.1"/>
    <property type="molecule type" value="Genomic_DNA"/>
</dbReference>
<dbReference type="PANTHER" id="PTHR46077">
    <property type="entry name" value="E3 UBIQUITIN-PROTEIN LIGASE TOPORS"/>
    <property type="match status" value="1"/>
</dbReference>
<evidence type="ECO:0000256" key="3">
    <source>
        <dbReference type="ARBA" id="ARBA00022679"/>
    </source>
</evidence>
<evidence type="ECO:0000256" key="1">
    <source>
        <dbReference type="ARBA" id="ARBA00000900"/>
    </source>
</evidence>
<keyword evidence="4" id="KW-0805">Transcription regulation</keyword>
<protein>
    <recommendedName>
        <fullName evidence="2">RING-type E3 ubiquitin transferase</fullName>
        <ecNumber evidence="2">2.3.2.27</ecNumber>
    </recommendedName>
</protein>
<dbReference type="EC" id="2.3.2.27" evidence="2"/>
<reference evidence="6 7" key="1">
    <citation type="submission" date="2023-08" db="EMBL/GenBank/DDBJ databases">
        <title>Black Yeasts Isolated from many extreme environments.</title>
        <authorList>
            <person name="Coleine C."/>
            <person name="Stajich J.E."/>
            <person name="Selbmann L."/>
        </authorList>
    </citation>
    <scope>NUCLEOTIDE SEQUENCE [LARGE SCALE GENOMIC DNA]</scope>
    <source>
        <strain evidence="6 7">CCFEE 5885</strain>
    </source>
</reference>
<evidence type="ECO:0000313" key="6">
    <source>
        <dbReference type="EMBL" id="KAK5094151.1"/>
    </source>
</evidence>
<gene>
    <name evidence="6" type="ORF">LTR24_003756</name>
</gene>
<organism evidence="6 7">
    <name type="scientific">Lithohypha guttulata</name>
    <dbReference type="NCBI Taxonomy" id="1690604"/>
    <lineage>
        <taxon>Eukaryota</taxon>
        <taxon>Fungi</taxon>
        <taxon>Dikarya</taxon>
        <taxon>Ascomycota</taxon>
        <taxon>Pezizomycotina</taxon>
        <taxon>Eurotiomycetes</taxon>
        <taxon>Chaetothyriomycetidae</taxon>
        <taxon>Chaetothyriales</taxon>
        <taxon>Trichomeriaceae</taxon>
        <taxon>Lithohypha</taxon>
    </lineage>
</organism>
<accession>A0ABR0KEC6</accession>
<evidence type="ECO:0000256" key="2">
    <source>
        <dbReference type="ARBA" id="ARBA00012483"/>
    </source>
</evidence>
<dbReference type="PANTHER" id="PTHR46077:SF1">
    <property type="entry name" value="TOP1 BINDING ARGININE_SERINE RICH PROTEIN, E3 UBIQUITIN LIGASE"/>
    <property type="match status" value="1"/>
</dbReference>